<protein>
    <submittedName>
        <fullName evidence="1">Uncharacterized protein</fullName>
    </submittedName>
</protein>
<proteinExistence type="predicted"/>
<comment type="caution">
    <text evidence="1">The sequence shown here is derived from an EMBL/GenBank/DDBJ whole genome shotgun (WGS) entry which is preliminary data.</text>
</comment>
<dbReference type="Proteomes" id="UP000580654">
    <property type="component" value="Unassembled WGS sequence"/>
</dbReference>
<gene>
    <name evidence="1" type="ORF">FHS87_001990</name>
</gene>
<dbReference type="EMBL" id="JACIJD010000008">
    <property type="protein sequence ID" value="MBB5693950.1"/>
    <property type="molecule type" value="Genomic_DNA"/>
</dbReference>
<keyword evidence="2" id="KW-1185">Reference proteome</keyword>
<reference evidence="1 2" key="1">
    <citation type="submission" date="2020-08" db="EMBL/GenBank/DDBJ databases">
        <title>Genomic Encyclopedia of Type Strains, Phase IV (KMG-IV): sequencing the most valuable type-strain genomes for metagenomic binning, comparative biology and taxonomic classification.</title>
        <authorList>
            <person name="Goeker M."/>
        </authorList>
    </citation>
    <scope>NUCLEOTIDE SEQUENCE [LARGE SCALE GENOMIC DNA]</scope>
    <source>
        <strain evidence="1 2">DSM 25622</strain>
    </source>
</reference>
<evidence type="ECO:0000313" key="1">
    <source>
        <dbReference type="EMBL" id="MBB5693950.1"/>
    </source>
</evidence>
<dbReference type="RefSeq" id="WP_184517081.1">
    <property type="nucleotide sequence ID" value="NZ_JACIJD010000008.1"/>
</dbReference>
<sequence length="59" mass="6614">MPSAEEEDQHPVLAAMEQAILDLLEEFEEGHGALDEQDAEVFEAAKEHLRRAIQALREG</sequence>
<accession>A0A840Y2R3</accession>
<name>A0A840Y2R3_9PROT</name>
<evidence type="ECO:0000313" key="2">
    <source>
        <dbReference type="Proteomes" id="UP000580654"/>
    </source>
</evidence>
<organism evidence="1 2">
    <name type="scientific">Muricoccus pecuniae</name>
    <dbReference type="NCBI Taxonomy" id="693023"/>
    <lineage>
        <taxon>Bacteria</taxon>
        <taxon>Pseudomonadati</taxon>
        <taxon>Pseudomonadota</taxon>
        <taxon>Alphaproteobacteria</taxon>
        <taxon>Acetobacterales</taxon>
        <taxon>Roseomonadaceae</taxon>
        <taxon>Muricoccus</taxon>
    </lineage>
</organism>
<dbReference type="AlphaFoldDB" id="A0A840Y2R3"/>